<organism evidence="2 3">
    <name type="scientific">Agitococcus lubricus</name>
    <dbReference type="NCBI Taxonomy" id="1077255"/>
    <lineage>
        <taxon>Bacteria</taxon>
        <taxon>Pseudomonadati</taxon>
        <taxon>Pseudomonadota</taxon>
        <taxon>Gammaproteobacteria</taxon>
        <taxon>Moraxellales</taxon>
        <taxon>Moraxellaceae</taxon>
        <taxon>Agitococcus</taxon>
    </lineage>
</organism>
<feature type="domain" description="PilZ" evidence="1">
    <location>
        <begin position="14"/>
        <end position="99"/>
    </location>
</feature>
<dbReference type="Pfam" id="PF07238">
    <property type="entry name" value="PilZ"/>
    <property type="match status" value="1"/>
</dbReference>
<reference evidence="2 3" key="1">
    <citation type="submission" date="2018-04" db="EMBL/GenBank/DDBJ databases">
        <title>Genomic Encyclopedia of Archaeal and Bacterial Type Strains, Phase II (KMG-II): from individual species to whole genera.</title>
        <authorList>
            <person name="Goeker M."/>
        </authorList>
    </citation>
    <scope>NUCLEOTIDE SEQUENCE [LARGE SCALE GENOMIC DNA]</scope>
    <source>
        <strain evidence="2 3">DSM 5822</strain>
    </source>
</reference>
<dbReference type="GO" id="GO:0035438">
    <property type="term" value="F:cyclic-di-GMP binding"/>
    <property type="evidence" value="ECO:0007669"/>
    <property type="project" value="InterPro"/>
</dbReference>
<dbReference type="OrthoDB" id="9767754at2"/>
<dbReference type="InterPro" id="IPR009875">
    <property type="entry name" value="PilZ_domain"/>
</dbReference>
<dbReference type="Gene3D" id="2.40.10.220">
    <property type="entry name" value="predicted glycosyltransferase like domains"/>
    <property type="match status" value="1"/>
</dbReference>
<dbReference type="Proteomes" id="UP000244223">
    <property type="component" value="Unassembled WGS sequence"/>
</dbReference>
<protein>
    <submittedName>
        <fullName evidence="2">Type IV pilus assembly protein PilZ</fullName>
    </submittedName>
</protein>
<keyword evidence="3" id="KW-1185">Reference proteome</keyword>
<gene>
    <name evidence="2" type="ORF">C8N29_10798</name>
</gene>
<evidence type="ECO:0000259" key="1">
    <source>
        <dbReference type="Pfam" id="PF07238"/>
    </source>
</evidence>
<proteinExistence type="predicted"/>
<comment type="caution">
    <text evidence="2">The sequence shown here is derived from an EMBL/GenBank/DDBJ whole genome shotgun (WGS) entry which is preliminary data.</text>
</comment>
<dbReference type="RefSeq" id="WP_107865691.1">
    <property type="nucleotide sequence ID" value="NZ_QAON01000007.1"/>
</dbReference>
<accession>A0A2T5IZC2</accession>
<evidence type="ECO:0000313" key="2">
    <source>
        <dbReference type="EMBL" id="PTQ89365.1"/>
    </source>
</evidence>
<name>A0A2T5IZC2_9GAMM</name>
<dbReference type="AlphaFoldDB" id="A0A2T5IZC2"/>
<sequence>MGLPRGAGIINLPIKDKTTLYASYMPFIKGGAIFVPTPRQYKLGEEVFVVLTLPDDAERIPLTGKVVWVNHRSQGQRPAGFGLQLVGEQGDIARRKIEAQLGGSLQSDKPTYTL</sequence>
<dbReference type="EMBL" id="QAON01000007">
    <property type="protein sequence ID" value="PTQ89365.1"/>
    <property type="molecule type" value="Genomic_DNA"/>
</dbReference>
<evidence type="ECO:0000313" key="3">
    <source>
        <dbReference type="Proteomes" id="UP000244223"/>
    </source>
</evidence>